<dbReference type="PANTHER" id="PTHR30055">
    <property type="entry name" value="HTH-TYPE TRANSCRIPTIONAL REGULATOR RUTR"/>
    <property type="match status" value="1"/>
</dbReference>
<evidence type="ECO:0000256" key="3">
    <source>
        <dbReference type="SAM" id="MobiDB-lite"/>
    </source>
</evidence>
<dbReference type="EMBL" id="JBHMAR010000005">
    <property type="protein sequence ID" value="MFB9734980.1"/>
    <property type="molecule type" value="Genomic_DNA"/>
</dbReference>
<keyword evidence="6" id="KW-1185">Reference proteome</keyword>
<comment type="caution">
    <text evidence="5">The sequence shown here is derived from an EMBL/GenBank/DDBJ whole genome shotgun (WGS) entry which is preliminary data.</text>
</comment>
<dbReference type="Proteomes" id="UP001589703">
    <property type="component" value="Unassembled WGS sequence"/>
</dbReference>
<dbReference type="PROSITE" id="PS50977">
    <property type="entry name" value="HTH_TETR_2"/>
    <property type="match status" value="1"/>
</dbReference>
<feature type="compositionally biased region" description="Low complexity" evidence="3">
    <location>
        <begin position="13"/>
        <end position="32"/>
    </location>
</feature>
<feature type="compositionally biased region" description="Basic and acidic residues" evidence="3">
    <location>
        <begin position="1"/>
        <end position="12"/>
    </location>
</feature>
<evidence type="ECO:0000313" key="6">
    <source>
        <dbReference type="Proteomes" id="UP001589703"/>
    </source>
</evidence>
<feature type="compositionally biased region" description="Low complexity" evidence="3">
    <location>
        <begin position="44"/>
        <end position="55"/>
    </location>
</feature>
<dbReference type="PANTHER" id="PTHR30055:SF235">
    <property type="entry name" value="TRANSCRIPTIONAL REGULATORY PROTEIN"/>
    <property type="match status" value="1"/>
</dbReference>
<reference evidence="5 6" key="1">
    <citation type="submission" date="2024-09" db="EMBL/GenBank/DDBJ databases">
        <authorList>
            <person name="Sun Q."/>
            <person name="Mori K."/>
        </authorList>
    </citation>
    <scope>NUCLEOTIDE SEQUENCE [LARGE SCALE GENOMIC DNA]</scope>
    <source>
        <strain evidence="5 6">JCM 10918</strain>
    </source>
</reference>
<dbReference type="PRINTS" id="PR00455">
    <property type="entry name" value="HTHTETR"/>
</dbReference>
<evidence type="ECO:0000256" key="1">
    <source>
        <dbReference type="ARBA" id="ARBA00023125"/>
    </source>
</evidence>
<evidence type="ECO:0000256" key="2">
    <source>
        <dbReference type="PROSITE-ProRule" id="PRU00335"/>
    </source>
</evidence>
<sequence>MNDSKPRSKSGTDSDSTSGTRSGAKTGATTGAAQGGGRSRGKRTPPASSSAAAPARRSDATRAAILDAARERFAADGYERATIRAIARDAGIDPSMVMRYYGNKEGLFAAAVSVDLKIPDLASVPQDRIGATLVAHFLTLWEENEQLTALLRVGTADAAGAERLQDVLREQLLPVVRATCPDPEQIRMRAALVVTQTLGLALTRHVLRLPPVTELTRDELVAWLGPTLQRYLTAPHSAWPEA</sequence>
<dbReference type="InterPro" id="IPR036271">
    <property type="entry name" value="Tet_transcr_reg_TetR-rel_C_sf"/>
</dbReference>
<feature type="DNA-binding region" description="H-T-H motif" evidence="2">
    <location>
        <begin position="82"/>
        <end position="101"/>
    </location>
</feature>
<dbReference type="InterPro" id="IPR001647">
    <property type="entry name" value="HTH_TetR"/>
</dbReference>
<dbReference type="Gene3D" id="1.10.357.10">
    <property type="entry name" value="Tetracycline Repressor, domain 2"/>
    <property type="match status" value="1"/>
</dbReference>
<name>A0ABV5VB29_9ACTN</name>
<dbReference type="SUPFAM" id="SSF46689">
    <property type="entry name" value="Homeodomain-like"/>
    <property type="match status" value="1"/>
</dbReference>
<gene>
    <name evidence="5" type="ORF">ACFFRO_07520</name>
</gene>
<protein>
    <submittedName>
        <fullName evidence="5">TetR family transcriptional regulator</fullName>
    </submittedName>
</protein>
<accession>A0ABV5VB29</accession>
<proteinExistence type="predicted"/>
<dbReference type="SUPFAM" id="SSF48498">
    <property type="entry name" value="Tetracyclin repressor-like, C-terminal domain"/>
    <property type="match status" value="1"/>
</dbReference>
<feature type="region of interest" description="Disordered" evidence="3">
    <location>
        <begin position="1"/>
        <end position="59"/>
    </location>
</feature>
<dbReference type="Pfam" id="PF17920">
    <property type="entry name" value="TetR_C_16"/>
    <property type="match status" value="1"/>
</dbReference>
<dbReference type="Gene3D" id="1.10.10.60">
    <property type="entry name" value="Homeodomain-like"/>
    <property type="match status" value="1"/>
</dbReference>
<evidence type="ECO:0000313" key="5">
    <source>
        <dbReference type="EMBL" id="MFB9734980.1"/>
    </source>
</evidence>
<evidence type="ECO:0000259" key="4">
    <source>
        <dbReference type="PROSITE" id="PS50977"/>
    </source>
</evidence>
<dbReference type="InterPro" id="IPR050109">
    <property type="entry name" value="HTH-type_TetR-like_transc_reg"/>
</dbReference>
<dbReference type="InterPro" id="IPR041678">
    <property type="entry name" value="TetR_C_16"/>
</dbReference>
<feature type="domain" description="HTH tetR-type" evidence="4">
    <location>
        <begin position="59"/>
        <end position="119"/>
    </location>
</feature>
<dbReference type="RefSeq" id="WP_385858333.1">
    <property type="nucleotide sequence ID" value="NZ_JBHMAR010000005.1"/>
</dbReference>
<organism evidence="5 6">
    <name type="scientific">Streptomyces thermocoprophilus</name>
    <dbReference type="NCBI Taxonomy" id="78356"/>
    <lineage>
        <taxon>Bacteria</taxon>
        <taxon>Bacillati</taxon>
        <taxon>Actinomycetota</taxon>
        <taxon>Actinomycetes</taxon>
        <taxon>Kitasatosporales</taxon>
        <taxon>Streptomycetaceae</taxon>
        <taxon>Streptomyces</taxon>
    </lineage>
</organism>
<dbReference type="Pfam" id="PF00440">
    <property type="entry name" value="TetR_N"/>
    <property type="match status" value="1"/>
</dbReference>
<keyword evidence="1 2" id="KW-0238">DNA-binding</keyword>
<dbReference type="InterPro" id="IPR009057">
    <property type="entry name" value="Homeodomain-like_sf"/>
</dbReference>